<evidence type="ECO:0000313" key="3">
    <source>
        <dbReference type="Proteomes" id="UP000249623"/>
    </source>
</evidence>
<gene>
    <name evidence="2" type="ORF">NCTC11085_01498</name>
</gene>
<proteinExistence type="predicted"/>
<accession>A0A2X3V1I0</accession>
<keyword evidence="1" id="KW-0812">Transmembrane</keyword>
<feature type="transmembrane region" description="Helical" evidence="1">
    <location>
        <begin position="12"/>
        <end position="28"/>
    </location>
</feature>
<dbReference type="AlphaFoldDB" id="A0A2X3V1I0"/>
<organism evidence="2 3">
    <name type="scientific">Streptococcus sanguinis</name>
    <dbReference type="NCBI Taxonomy" id="1305"/>
    <lineage>
        <taxon>Bacteria</taxon>
        <taxon>Bacillati</taxon>
        <taxon>Bacillota</taxon>
        <taxon>Bacilli</taxon>
        <taxon>Lactobacillales</taxon>
        <taxon>Streptococcaceae</taxon>
        <taxon>Streptococcus</taxon>
    </lineage>
</organism>
<protein>
    <submittedName>
        <fullName evidence="2">Uncharacterized protein</fullName>
    </submittedName>
</protein>
<dbReference type="Proteomes" id="UP000249623">
    <property type="component" value="Chromosome 1"/>
</dbReference>
<keyword evidence="1" id="KW-0472">Membrane</keyword>
<reference evidence="2 3" key="1">
    <citation type="submission" date="2018-06" db="EMBL/GenBank/DDBJ databases">
        <authorList>
            <consortium name="Pathogen Informatics"/>
            <person name="Doyle S."/>
        </authorList>
    </citation>
    <scope>NUCLEOTIDE SEQUENCE [LARGE SCALE GENOMIC DNA]</scope>
    <source>
        <strain evidence="2 3">NCTC11085</strain>
    </source>
</reference>
<dbReference type="EMBL" id="LS483346">
    <property type="protein sequence ID" value="SQF35120.1"/>
    <property type="molecule type" value="Genomic_DNA"/>
</dbReference>
<evidence type="ECO:0000313" key="2">
    <source>
        <dbReference type="EMBL" id="SQF35120.1"/>
    </source>
</evidence>
<name>A0A2X3V1I0_STRSA</name>
<keyword evidence="1" id="KW-1133">Transmembrane helix</keyword>
<evidence type="ECO:0000256" key="1">
    <source>
        <dbReference type="SAM" id="Phobius"/>
    </source>
</evidence>
<dbReference type="RefSeq" id="WP_002924150.1">
    <property type="nucleotide sequence ID" value="NZ_CP071430.1"/>
</dbReference>
<sequence>MKSKKITKWKSIVAALVLILGFVGYYIWDNCQKAKFQENYGQYTYYVPEYRPNYKFFEGKKALFYNWELVDSEEMQKMATVKSETSKFTSVRAFNYGYFVNNYMKLKNNPEQGLYDFNRNVPEKGEYWRLAVYKLVGEKLERKEFDIFKMVRSFDDNLVPSEIDSIGMGRGATSEKKYVRIILHPKHSENDEDYKVYFIDLDEGKILPADKVKTDKLSTKNNFVSNTSFYDNLAKKGVSVSMTSVGLNDTYPRKNLKKTVLGQDYPELHKILQGYDSRVAFLNEEPDIKLVQKVAELFFPSGTNVFENVTIPAKYSVDGQEHVINSAEELQKYYKEEEN</sequence>